<organism evidence="1 2">
    <name type="scientific">Gordonia mangrovi</name>
    <dbReference type="NCBI Taxonomy" id="2665643"/>
    <lineage>
        <taxon>Bacteria</taxon>
        <taxon>Bacillati</taxon>
        <taxon>Actinomycetota</taxon>
        <taxon>Actinomycetes</taxon>
        <taxon>Mycobacteriales</taxon>
        <taxon>Gordoniaceae</taxon>
        <taxon>Gordonia</taxon>
    </lineage>
</organism>
<sequence length="95" mass="10302">MNSVGAHRPISRRGALSPIMAARLSQDLVRVTSDVHARRIKEWAATDHGPYPSVEESRMAAEAELAQLVRALGSIAEIEPGRFDADVAAATRLVR</sequence>
<dbReference type="RefSeq" id="WP_160900388.1">
    <property type="nucleotide sequence ID" value="NZ_CP102850.1"/>
</dbReference>
<gene>
    <name evidence="1" type="ORF">GIY30_02390</name>
</gene>
<protein>
    <submittedName>
        <fullName evidence="1">Uncharacterized protein</fullName>
    </submittedName>
</protein>
<proteinExistence type="predicted"/>
<name>A0A6L7GJU8_9ACTN</name>
<reference evidence="1 2" key="1">
    <citation type="submission" date="2019-11" db="EMBL/GenBank/DDBJ databases">
        <title>Gordonia sp. nov., a novel actinobacterium isolated from mangrove soil in Hainan.</title>
        <authorList>
            <person name="Huang X."/>
            <person name="Xie Y."/>
            <person name="Chu X."/>
            <person name="Xiao K."/>
        </authorList>
    </citation>
    <scope>NUCLEOTIDE SEQUENCE [LARGE SCALE GENOMIC DNA]</scope>
    <source>
        <strain evidence="1 2">HNM0687</strain>
    </source>
</reference>
<dbReference type="AlphaFoldDB" id="A0A6L7GJU8"/>
<accession>A0A6L7GJU8</accession>
<dbReference type="EMBL" id="WMBR01000001">
    <property type="protein sequence ID" value="MXP20220.1"/>
    <property type="molecule type" value="Genomic_DNA"/>
</dbReference>
<dbReference type="Proteomes" id="UP000475545">
    <property type="component" value="Unassembled WGS sequence"/>
</dbReference>
<keyword evidence="2" id="KW-1185">Reference proteome</keyword>
<comment type="caution">
    <text evidence="1">The sequence shown here is derived from an EMBL/GenBank/DDBJ whole genome shotgun (WGS) entry which is preliminary data.</text>
</comment>
<evidence type="ECO:0000313" key="2">
    <source>
        <dbReference type="Proteomes" id="UP000475545"/>
    </source>
</evidence>
<evidence type="ECO:0000313" key="1">
    <source>
        <dbReference type="EMBL" id="MXP20220.1"/>
    </source>
</evidence>